<protein>
    <recommendedName>
        <fullName evidence="1">Ubiquitin-like domain-containing protein</fullName>
    </recommendedName>
</protein>
<evidence type="ECO:0000313" key="3">
    <source>
        <dbReference type="Proteomes" id="UP000697127"/>
    </source>
</evidence>
<gene>
    <name evidence="2" type="ORF">C6P40_005508</name>
</gene>
<feature type="domain" description="Ubiquitin-like" evidence="1">
    <location>
        <begin position="83"/>
        <end position="174"/>
    </location>
</feature>
<keyword evidence="3" id="KW-1185">Reference proteome</keyword>
<reference evidence="2" key="1">
    <citation type="submission" date="2020-11" db="EMBL/GenBank/DDBJ databases">
        <title>Kefir isolates.</title>
        <authorList>
            <person name="Marcisauskas S."/>
            <person name="Kim Y."/>
            <person name="Blasche S."/>
        </authorList>
    </citation>
    <scope>NUCLEOTIDE SEQUENCE</scope>
    <source>
        <strain evidence="2">Olga-1</strain>
    </source>
</reference>
<name>A0A9P7BGF2_9ASCO</name>
<dbReference type="Proteomes" id="UP000697127">
    <property type="component" value="Unassembled WGS sequence"/>
</dbReference>
<dbReference type="EMBL" id="PUHW01000099">
    <property type="protein sequence ID" value="KAG0689135.1"/>
    <property type="molecule type" value="Genomic_DNA"/>
</dbReference>
<proteinExistence type="predicted"/>
<comment type="caution">
    <text evidence="2">The sequence shown here is derived from an EMBL/GenBank/DDBJ whole genome shotgun (WGS) entry which is preliminary data.</text>
</comment>
<evidence type="ECO:0000313" key="2">
    <source>
        <dbReference type="EMBL" id="KAG0689135.1"/>
    </source>
</evidence>
<sequence length="223" mass="24853">MTTEVEFANKFVQLLEVTTPSADSQQAFADSFNLNSITKLPPNFTFPPLAHPYGTINQSQTITSGSDESEKSAILEEESLRAIEITFKSLKQPKFNLQLVLDVKSSSNVYTIKTALSHLLKNSSETLILVQPSDIKLMIRTKTLQDSENVFQILENTGSPDKLALNVLITQFKPKEVEPEIPVLETSPTITDESWSKISEILLHDLKDQTKVNTIISGFKKSL</sequence>
<dbReference type="Gene3D" id="3.10.20.90">
    <property type="entry name" value="Phosphatidylinositol 3-kinase Catalytic Subunit, Chain A, domain 1"/>
    <property type="match status" value="1"/>
</dbReference>
<accession>A0A9P7BGF2</accession>
<evidence type="ECO:0000259" key="1">
    <source>
        <dbReference type="PROSITE" id="PS50053"/>
    </source>
</evidence>
<dbReference type="InterPro" id="IPR000626">
    <property type="entry name" value="Ubiquitin-like_dom"/>
</dbReference>
<organism evidence="2 3">
    <name type="scientific">Pichia californica</name>
    <dbReference type="NCBI Taxonomy" id="460514"/>
    <lineage>
        <taxon>Eukaryota</taxon>
        <taxon>Fungi</taxon>
        <taxon>Dikarya</taxon>
        <taxon>Ascomycota</taxon>
        <taxon>Saccharomycotina</taxon>
        <taxon>Pichiomycetes</taxon>
        <taxon>Pichiales</taxon>
        <taxon>Pichiaceae</taxon>
        <taxon>Pichia</taxon>
    </lineage>
</organism>
<dbReference type="PROSITE" id="PS50053">
    <property type="entry name" value="UBIQUITIN_2"/>
    <property type="match status" value="1"/>
</dbReference>
<dbReference type="AlphaFoldDB" id="A0A9P7BGF2"/>
<dbReference type="OrthoDB" id="4067208at2759"/>